<organism evidence="2 3">
    <name type="scientific">Alicyclobacillus mali</name>
    <name type="common">ex Roth et al. 2021</name>
    <dbReference type="NCBI Taxonomy" id="1123961"/>
    <lineage>
        <taxon>Bacteria</taxon>
        <taxon>Bacillati</taxon>
        <taxon>Bacillota</taxon>
        <taxon>Bacilli</taxon>
        <taxon>Bacillales</taxon>
        <taxon>Alicyclobacillaceae</taxon>
        <taxon>Alicyclobacillus</taxon>
    </lineage>
</organism>
<dbReference type="Gene3D" id="3.40.190.10">
    <property type="entry name" value="Periplasmic binding protein-like II"/>
    <property type="match status" value="2"/>
</dbReference>
<dbReference type="SUPFAM" id="SSF53850">
    <property type="entry name" value="Periplasmic binding protein-like II"/>
    <property type="match status" value="1"/>
</dbReference>
<dbReference type="PANTHER" id="PTHR43649">
    <property type="entry name" value="ARABINOSE-BINDING PROTEIN-RELATED"/>
    <property type="match status" value="1"/>
</dbReference>
<dbReference type="Proteomes" id="UP000642910">
    <property type="component" value="Unassembled WGS sequence"/>
</dbReference>
<reference evidence="2 3" key="1">
    <citation type="submission" date="2020-11" db="EMBL/GenBank/DDBJ databases">
        <title>Genomic insight of Alicyclobacillus mali FL 18 reveals a new arsenic-resistant strain, with potential in environmental biotechnology.</title>
        <authorList>
            <person name="Fiorentino G."/>
            <person name="Gallo G."/>
            <person name="Aulitto M."/>
        </authorList>
    </citation>
    <scope>NUCLEOTIDE SEQUENCE [LARGE SCALE GENOMIC DNA]</scope>
    <source>
        <strain evidence="2 3">FL 18</strain>
    </source>
</reference>
<sequence>MRRSWVFGTAFAAILAGAGTGIALERAHAQTAVRVAPAETASTDGVVQITFWNGHPSGALKKEMHALVDEFNATHPHIHVTVVDKYAQIQPVTAAMTAGDAPNVIMPHLDAAQQFVSDGYLVNLTPYIDGPSGFTKAQLASFFYPSVWNGRAIEPGKQYILPFEENGHMVIFYNAELFKKAGISSPPKTWQQVGADARKITALGGSIHGIAWTPSMEQFLTMVADNGGKIWASSSETRFALNNPQAVATLSFLHNLVSQGDMILTQNYDYQLDFGTGNIGLLIESSAGWTYDVQSVGGKFTVKASPAPAGTSGRAYNYVDGDSLAILNTGTKAQQDAAWTFVRWLVSPAANAQWDQAANYLPIGPAAADQLKPYYASHPDQEAAVTNPSTWLTDPAANATQYYAALTAMQTELLKALNGQESPQQAIANMNNVGNQYLSGERRS</sequence>
<comment type="caution">
    <text evidence="2">The sequence shown here is derived from an EMBL/GenBank/DDBJ whole genome shotgun (WGS) entry which is preliminary data.</text>
</comment>
<dbReference type="EMBL" id="JADPKZ010000046">
    <property type="protein sequence ID" value="MBF8378573.1"/>
    <property type="molecule type" value="Genomic_DNA"/>
</dbReference>
<feature type="chain" id="PRO_5045951695" evidence="1">
    <location>
        <begin position="19"/>
        <end position="444"/>
    </location>
</feature>
<dbReference type="InterPro" id="IPR050490">
    <property type="entry name" value="Bact_solute-bd_prot1"/>
</dbReference>
<feature type="signal peptide" evidence="1">
    <location>
        <begin position="1"/>
        <end position="18"/>
    </location>
</feature>
<proteinExistence type="predicted"/>
<keyword evidence="1" id="KW-0732">Signal</keyword>
<dbReference type="PANTHER" id="PTHR43649:SF12">
    <property type="entry name" value="DIACETYLCHITOBIOSE BINDING PROTEIN DASA"/>
    <property type="match status" value="1"/>
</dbReference>
<name>A0ABS0F5N1_9BACL</name>
<dbReference type="RefSeq" id="WP_195868031.1">
    <property type="nucleotide sequence ID" value="NZ_JADPKZ010000046.1"/>
</dbReference>
<accession>A0ABS0F5N1</accession>
<dbReference type="Pfam" id="PF01547">
    <property type="entry name" value="SBP_bac_1"/>
    <property type="match status" value="1"/>
</dbReference>
<protein>
    <submittedName>
        <fullName evidence="2">ABC transporter substrate-binding protein</fullName>
    </submittedName>
</protein>
<dbReference type="CDD" id="cd14748">
    <property type="entry name" value="PBP2_UgpB"/>
    <property type="match status" value="1"/>
</dbReference>
<evidence type="ECO:0000313" key="3">
    <source>
        <dbReference type="Proteomes" id="UP000642910"/>
    </source>
</evidence>
<evidence type="ECO:0000256" key="1">
    <source>
        <dbReference type="SAM" id="SignalP"/>
    </source>
</evidence>
<evidence type="ECO:0000313" key="2">
    <source>
        <dbReference type="EMBL" id="MBF8378573.1"/>
    </source>
</evidence>
<gene>
    <name evidence="2" type="ORF">IW967_11980</name>
</gene>
<keyword evidence="3" id="KW-1185">Reference proteome</keyword>
<dbReference type="InterPro" id="IPR006059">
    <property type="entry name" value="SBP"/>
</dbReference>